<protein>
    <recommendedName>
        <fullName evidence="1">Transcription regulator AsnC/Lrp ligand binding domain-containing protein</fullName>
    </recommendedName>
</protein>
<dbReference type="InterPro" id="IPR019887">
    <property type="entry name" value="Tscrpt_reg_AsnC/Lrp_C"/>
</dbReference>
<name>A0A133VAL1_9EURY</name>
<dbReference type="AlphaFoldDB" id="A0A133VAL1"/>
<dbReference type="InterPro" id="IPR011008">
    <property type="entry name" value="Dimeric_a/b-barrel"/>
</dbReference>
<dbReference type="Proteomes" id="UP000070565">
    <property type="component" value="Unassembled WGS sequence"/>
</dbReference>
<dbReference type="EMBL" id="LHXZ01000012">
    <property type="protein sequence ID" value="KXB03481.1"/>
    <property type="molecule type" value="Genomic_DNA"/>
</dbReference>
<gene>
    <name evidence="2" type="ORF">AKJ45_01500</name>
</gene>
<dbReference type="Gene3D" id="3.30.70.920">
    <property type="match status" value="1"/>
</dbReference>
<accession>A0A133VAL1</accession>
<dbReference type="Pfam" id="PF01037">
    <property type="entry name" value="AsnC_trans_reg"/>
    <property type="match status" value="1"/>
</dbReference>
<dbReference type="SUPFAM" id="SSF54909">
    <property type="entry name" value="Dimeric alpha+beta barrel"/>
    <property type="match status" value="1"/>
</dbReference>
<organism evidence="2 3">
    <name type="scientific">candidate division MSBL1 archaeon SCGC-AAA261F19</name>
    <dbReference type="NCBI Taxonomy" id="1698275"/>
    <lineage>
        <taxon>Archaea</taxon>
        <taxon>Methanobacteriati</taxon>
        <taxon>Methanobacteriota</taxon>
        <taxon>candidate division MSBL1</taxon>
    </lineage>
</organism>
<sequence>MREVYNKIRNMEQVKEAEMMTGPYDIMAVVRADEMSTITDFLLSEIRNIKGVKETTTNVFIERPPWHEVYER</sequence>
<proteinExistence type="predicted"/>
<evidence type="ECO:0000259" key="1">
    <source>
        <dbReference type="Pfam" id="PF01037"/>
    </source>
</evidence>
<comment type="caution">
    <text evidence="2">The sequence shown here is derived from an EMBL/GenBank/DDBJ whole genome shotgun (WGS) entry which is preliminary data.</text>
</comment>
<evidence type="ECO:0000313" key="3">
    <source>
        <dbReference type="Proteomes" id="UP000070565"/>
    </source>
</evidence>
<reference evidence="2 3" key="1">
    <citation type="journal article" date="2016" name="Sci. Rep.">
        <title>Metabolic traits of an uncultured archaeal lineage -MSBL1- from brine pools of the Red Sea.</title>
        <authorList>
            <person name="Mwirichia R."/>
            <person name="Alam I."/>
            <person name="Rashid M."/>
            <person name="Vinu M."/>
            <person name="Ba-Alawi W."/>
            <person name="Anthony Kamau A."/>
            <person name="Kamanda Ngugi D."/>
            <person name="Goker M."/>
            <person name="Klenk H.P."/>
            <person name="Bajic V."/>
            <person name="Stingl U."/>
        </authorList>
    </citation>
    <scope>NUCLEOTIDE SEQUENCE [LARGE SCALE GENOMIC DNA]</scope>
    <source>
        <strain evidence="2">SCGC-AAA261F19</strain>
    </source>
</reference>
<keyword evidence="3" id="KW-1185">Reference proteome</keyword>
<evidence type="ECO:0000313" key="2">
    <source>
        <dbReference type="EMBL" id="KXB03481.1"/>
    </source>
</evidence>
<feature type="domain" description="Transcription regulator AsnC/Lrp ligand binding" evidence="1">
    <location>
        <begin position="2"/>
        <end position="62"/>
    </location>
</feature>